<dbReference type="NCBIfam" id="TIGR02001">
    <property type="entry name" value="gcw_chp"/>
    <property type="match status" value="1"/>
</dbReference>
<dbReference type="RefSeq" id="WP_157396113.1">
    <property type="nucleotide sequence ID" value="NZ_WSEL01000002.1"/>
</dbReference>
<keyword evidence="1" id="KW-0732">Signal</keyword>
<dbReference type="Pfam" id="PF09694">
    <property type="entry name" value="Gcw_chp"/>
    <property type="match status" value="1"/>
</dbReference>
<protein>
    <recommendedName>
        <fullName evidence="4">Porin</fullName>
    </recommendedName>
</protein>
<keyword evidence="3" id="KW-1185">Reference proteome</keyword>
<feature type="signal peptide" evidence="1">
    <location>
        <begin position="1"/>
        <end position="20"/>
    </location>
</feature>
<sequence>MNFKTTVLLSSLVLSGAAFAQTKAPEPDWTVTGNVTLASDYRFRGFTQTNYGPALQGGFDIAHKSGFYVGNWNSNVKDTLYNGASLEMDFYGGYKGEFSGVGYDLGAIYYYYPKSGKDTAATTGLGTKIDNKEIYAGLSYGPFSGKLYYAIDDYFQLATVTGEIGGTALSSTKGTTYLDLSYSQDFSGFIVGAHYGLLTLKNNGQFTLTSDVGGASLPKSVGDYKLSVGKDFSGYMFTAAVVGTSHKGYAGTDLSATKAAGKTGLVLSVGKTF</sequence>
<name>A0A6N8IMT0_9BURK</name>
<gene>
    <name evidence="2" type="ORF">GON04_00865</name>
</gene>
<evidence type="ECO:0000313" key="2">
    <source>
        <dbReference type="EMBL" id="MVQ27982.1"/>
    </source>
</evidence>
<dbReference type="InterPro" id="IPR010239">
    <property type="entry name" value="CHP02001"/>
</dbReference>
<feature type="chain" id="PRO_5026806748" description="Porin" evidence="1">
    <location>
        <begin position="21"/>
        <end position="273"/>
    </location>
</feature>
<evidence type="ECO:0000256" key="1">
    <source>
        <dbReference type="SAM" id="SignalP"/>
    </source>
</evidence>
<evidence type="ECO:0000313" key="3">
    <source>
        <dbReference type="Proteomes" id="UP000469385"/>
    </source>
</evidence>
<evidence type="ECO:0008006" key="4">
    <source>
        <dbReference type="Google" id="ProtNLM"/>
    </source>
</evidence>
<reference evidence="2 3" key="1">
    <citation type="submission" date="2019-12" db="EMBL/GenBank/DDBJ databases">
        <authorList>
            <person name="Huq M.A."/>
        </authorList>
    </citation>
    <scope>NUCLEOTIDE SEQUENCE [LARGE SCALE GENOMIC DNA]</scope>
    <source>
        <strain evidence="2 3">MAH-25</strain>
    </source>
</reference>
<dbReference type="EMBL" id="WSEL01000002">
    <property type="protein sequence ID" value="MVQ27982.1"/>
    <property type="molecule type" value="Genomic_DNA"/>
</dbReference>
<organism evidence="2 3">
    <name type="scientific">Ramlibacter pinisoli</name>
    <dbReference type="NCBI Taxonomy" id="2682844"/>
    <lineage>
        <taxon>Bacteria</taxon>
        <taxon>Pseudomonadati</taxon>
        <taxon>Pseudomonadota</taxon>
        <taxon>Betaproteobacteria</taxon>
        <taxon>Burkholderiales</taxon>
        <taxon>Comamonadaceae</taxon>
        <taxon>Ramlibacter</taxon>
    </lineage>
</organism>
<comment type="caution">
    <text evidence="2">The sequence shown here is derived from an EMBL/GenBank/DDBJ whole genome shotgun (WGS) entry which is preliminary data.</text>
</comment>
<dbReference type="Proteomes" id="UP000469385">
    <property type="component" value="Unassembled WGS sequence"/>
</dbReference>
<proteinExistence type="predicted"/>
<dbReference type="AlphaFoldDB" id="A0A6N8IMT0"/>
<accession>A0A6N8IMT0</accession>